<accession>A0AAV4A501</accession>
<comment type="caution">
    <text evidence="1">The sequence shown here is derived from an EMBL/GenBank/DDBJ whole genome shotgun (WGS) entry which is preliminary data.</text>
</comment>
<dbReference type="Proteomes" id="UP000735302">
    <property type="component" value="Unassembled WGS sequence"/>
</dbReference>
<dbReference type="EMBL" id="BLXT01003273">
    <property type="protein sequence ID" value="GFO01304.1"/>
    <property type="molecule type" value="Genomic_DNA"/>
</dbReference>
<proteinExistence type="predicted"/>
<gene>
    <name evidence="1" type="ORF">PoB_002780900</name>
</gene>
<evidence type="ECO:0000313" key="1">
    <source>
        <dbReference type="EMBL" id="GFO01304.1"/>
    </source>
</evidence>
<name>A0AAV4A501_9GAST</name>
<sequence length="114" mass="12711">MSAEGRVHSYCARARKLDLRTKLTNSTCSCLSTSWPDCVAGCGKDRVKLQLATIQKFMVIILRGSTKVANRSPIKIYRKLMSIPGDETIEVTKLVRDDLLVEPKFLDIPVLSLS</sequence>
<organism evidence="1 2">
    <name type="scientific">Plakobranchus ocellatus</name>
    <dbReference type="NCBI Taxonomy" id="259542"/>
    <lineage>
        <taxon>Eukaryota</taxon>
        <taxon>Metazoa</taxon>
        <taxon>Spiralia</taxon>
        <taxon>Lophotrochozoa</taxon>
        <taxon>Mollusca</taxon>
        <taxon>Gastropoda</taxon>
        <taxon>Heterobranchia</taxon>
        <taxon>Euthyneura</taxon>
        <taxon>Panpulmonata</taxon>
        <taxon>Sacoglossa</taxon>
        <taxon>Placobranchoidea</taxon>
        <taxon>Plakobranchidae</taxon>
        <taxon>Plakobranchus</taxon>
    </lineage>
</organism>
<protein>
    <submittedName>
        <fullName evidence="1">Uncharacterized protein</fullName>
    </submittedName>
</protein>
<reference evidence="1 2" key="1">
    <citation type="journal article" date="2021" name="Elife">
        <title>Chloroplast acquisition without the gene transfer in kleptoplastic sea slugs, Plakobranchus ocellatus.</title>
        <authorList>
            <person name="Maeda T."/>
            <person name="Takahashi S."/>
            <person name="Yoshida T."/>
            <person name="Shimamura S."/>
            <person name="Takaki Y."/>
            <person name="Nagai Y."/>
            <person name="Toyoda A."/>
            <person name="Suzuki Y."/>
            <person name="Arimoto A."/>
            <person name="Ishii H."/>
            <person name="Satoh N."/>
            <person name="Nishiyama T."/>
            <person name="Hasebe M."/>
            <person name="Maruyama T."/>
            <person name="Minagawa J."/>
            <person name="Obokata J."/>
            <person name="Shigenobu S."/>
        </authorList>
    </citation>
    <scope>NUCLEOTIDE SEQUENCE [LARGE SCALE GENOMIC DNA]</scope>
</reference>
<evidence type="ECO:0000313" key="2">
    <source>
        <dbReference type="Proteomes" id="UP000735302"/>
    </source>
</evidence>
<keyword evidence="2" id="KW-1185">Reference proteome</keyword>
<dbReference type="AlphaFoldDB" id="A0AAV4A501"/>